<dbReference type="Proteomes" id="UP001151760">
    <property type="component" value="Unassembled WGS sequence"/>
</dbReference>
<dbReference type="EMBL" id="BQNB010021166">
    <property type="protein sequence ID" value="GJU03557.1"/>
    <property type="molecule type" value="Genomic_DNA"/>
</dbReference>
<accession>A0ABQ5IVR8</accession>
<keyword evidence="3" id="KW-1185">Reference proteome</keyword>
<evidence type="ECO:0000313" key="2">
    <source>
        <dbReference type="EMBL" id="GJU03557.1"/>
    </source>
</evidence>
<gene>
    <name evidence="2" type="ORF">Tco_1113895</name>
</gene>
<sequence length="215" mass="23837">MNKDKGTPKKDIDWNKLVLTGDIMEWVVANSSSSKASQRKKEVSKVATTEVLEADKDVPECLKTEVQEVGKTDVSKVAATDVLEADKGVVALVWIPLFSDLVILSDLVLAFSDILSPTIVVASLKEIVSSKDEDMTNEDEEEFWIKYPKDKGKASNSATLLTSKSKEKCSKSTTSKSLPTPKAREKVLAQQLSRRGSKRERGRESWVFDHSVVFM</sequence>
<evidence type="ECO:0000313" key="3">
    <source>
        <dbReference type="Proteomes" id="UP001151760"/>
    </source>
</evidence>
<comment type="caution">
    <text evidence="2">The sequence shown here is derived from an EMBL/GenBank/DDBJ whole genome shotgun (WGS) entry which is preliminary data.</text>
</comment>
<name>A0ABQ5IVR8_9ASTR</name>
<feature type="compositionally biased region" description="Low complexity" evidence="1">
    <location>
        <begin position="171"/>
        <end position="181"/>
    </location>
</feature>
<protein>
    <submittedName>
        <fullName evidence="2">Uncharacterized protein</fullName>
    </submittedName>
</protein>
<organism evidence="2 3">
    <name type="scientific">Tanacetum coccineum</name>
    <dbReference type="NCBI Taxonomy" id="301880"/>
    <lineage>
        <taxon>Eukaryota</taxon>
        <taxon>Viridiplantae</taxon>
        <taxon>Streptophyta</taxon>
        <taxon>Embryophyta</taxon>
        <taxon>Tracheophyta</taxon>
        <taxon>Spermatophyta</taxon>
        <taxon>Magnoliopsida</taxon>
        <taxon>eudicotyledons</taxon>
        <taxon>Gunneridae</taxon>
        <taxon>Pentapetalae</taxon>
        <taxon>asterids</taxon>
        <taxon>campanulids</taxon>
        <taxon>Asterales</taxon>
        <taxon>Asteraceae</taxon>
        <taxon>Asteroideae</taxon>
        <taxon>Anthemideae</taxon>
        <taxon>Anthemidinae</taxon>
        <taxon>Tanacetum</taxon>
    </lineage>
</organism>
<proteinExistence type="predicted"/>
<reference evidence="2" key="2">
    <citation type="submission" date="2022-01" db="EMBL/GenBank/DDBJ databases">
        <authorList>
            <person name="Yamashiro T."/>
            <person name="Shiraishi A."/>
            <person name="Satake H."/>
            <person name="Nakayama K."/>
        </authorList>
    </citation>
    <scope>NUCLEOTIDE SEQUENCE</scope>
</reference>
<evidence type="ECO:0000256" key="1">
    <source>
        <dbReference type="SAM" id="MobiDB-lite"/>
    </source>
</evidence>
<reference evidence="2" key="1">
    <citation type="journal article" date="2022" name="Int. J. Mol. Sci.">
        <title>Draft Genome of Tanacetum Coccineum: Genomic Comparison of Closely Related Tanacetum-Family Plants.</title>
        <authorList>
            <person name="Yamashiro T."/>
            <person name="Shiraishi A."/>
            <person name="Nakayama K."/>
            <person name="Satake H."/>
        </authorList>
    </citation>
    <scope>NUCLEOTIDE SEQUENCE</scope>
</reference>
<feature type="region of interest" description="Disordered" evidence="1">
    <location>
        <begin position="152"/>
        <end position="203"/>
    </location>
</feature>